<keyword evidence="1" id="KW-1133">Transmembrane helix</keyword>
<feature type="transmembrane region" description="Helical" evidence="1">
    <location>
        <begin position="6"/>
        <end position="26"/>
    </location>
</feature>
<name>A0A371NE16_9EURY</name>
<proteinExistence type="predicted"/>
<keyword evidence="1" id="KW-0472">Membrane</keyword>
<gene>
    <name evidence="2" type="ORF">C7452_0768</name>
</gene>
<dbReference type="Proteomes" id="UP000256864">
    <property type="component" value="Unassembled WGS sequence"/>
</dbReference>
<evidence type="ECO:0000313" key="2">
    <source>
        <dbReference type="EMBL" id="REE28747.1"/>
    </source>
</evidence>
<keyword evidence="1" id="KW-0812">Transmembrane</keyword>
<comment type="caution">
    <text evidence="2">The sequence shown here is derived from an EMBL/GenBank/DDBJ whole genome shotgun (WGS) entry which is preliminary data.</text>
</comment>
<evidence type="ECO:0000256" key="1">
    <source>
        <dbReference type="SAM" id="Phobius"/>
    </source>
</evidence>
<sequence>MLEILVAFLFIIAYVLIISCIMGMMIEYIKKKRGLR</sequence>
<accession>A0A371NE16</accession>
<dbReference type="AlphaFoldDB" id="A0A371NE16"/>
<reference evidence="2 3" key="1">
    <citation type="submission" date="2018-07" db="EMBL/GenBank/DDBJ databases">
        <title>Genomic Encyclopedia of Type Strains, Phase IV (KMG-IV): sequencing the most valuable type-strain genomes for metagenomic binning, comparative biology and taxonomic classification.</title>
        <authorList>
            <person name="Goeker M."/>
        </authorList>
    </citation>
    <scope>NUCLEOTIDE SEQUENCE [LARGE SCALE GENOMIC DNA]</scope>
    <source>
        <strain evidence="2 3">DSM 7466</strain>
    </source>
</reference>
<dbReference type="EMBL" id="QREL01000001">
    <property type="protein sequence ID" value="REE28747.1"/>
    <property type="molecule type" value="Genomic_DNA"/>
</dbReference>
<organism evidence="2 3">
    <name type="scientific">Methanothermobacter defluvii</name>
    <dbReference type="NCBI Taxonomy" id="49339"/>
    <lineage>
        <taxon>Archaea</taxon>
        <taxon>Methanobacteriati</taxon>
        <taxon>Methanobacteriota</taxon>
        <taxon>Methanomada group</taxon>
        <taxon>Methanobacteria</taxon>
        <taxon>Methanobacteriales</taxon>
        <taxon>Methanobacteriaceae</taxon>
        <taxon>Methanothermobacter</taxon>
    </lineage>
</organism>
<evidence type="ECO:0000313" key="3">
    <source>
        <dbReference type="Proteomes" id="UP000256864"/>
    </source>
</evidence>
<protein>
    <submittedName>
        <fullName evidence="2">Uncharacterized protein</fullName>
    </submittedName>
</protein>
<keyword evidence="3" id="KW-1185">Reference proteome</keyword>